<dbReference type="InterPro" id="IPR005761">
    <property type="entry name" value="UDP-N-AcMur-Glu-dNH2Pim_ligase"/>
</dbReference>
<dbReference type="InterPro" id="IPR004101">
    <property type="entry name" value="Mur_ligase_C"/>
</dbReference>
<reference evidence="12" key="1">
    <citation type="submission" date="2023-06" db="EMBL/GenBank/DDBJ databases">
        <title>Robiginitalea aurantiacus sp. nov. and Algoriphagus sediminis sp. nov., isolated from coastal sediment.</title>
        <authorList>
            <person name="Zhou Z.Y."/>
            <person name="An J."/>
            <person name="Jia Y.W."/>
            <person name="Du Z.J."/>
        </authorList>
    </citation>
    <scope>NUCLEOTIDE SEQUENCE</scope>
    <source>
        <strain evidence="12">M39</strain>
    </source>
</reference>
<comment type="catalytic activity">
    <reaction evidence="7">
        <text>UDP-N-acetyl-alpha-D-muramoyl-L-alanyl-D-glutamate + meso-2,6-diaminopimelate + ATP = UDP-N-acetyl-alpha-D-muramoyl-L-alanyl-gamma-D-glutamyl-meso-2,6-diaminopimelate + ADP + phosphate + H(+)</text>
        <dbReference type="Rhea" id="RHEA:23676"/>
        <dbReference type="ChEBI" id="CHEBI:15378"/>
        <dbReference type="ChEBI" id="CHEBI:30616"/>
        <dbReference type="ChEBI" id="CHEBI:43474"/>
        <dbReference type="ChEBI" id="CHEBI:57791"/>
        <dbReference type="ChEBI" id="CHEBI:83900"/>
        <dbReference type="ChEBI" id="CHEBI:83905"/>
        <dbReference type="ChEBI" id="CHEBI:456216"/>
        <dbReference type="EC" id="6.3.2.13"/>
    </reaction>
</comment>
<evidence type="ECO:0000256" key="1">
    <source>
        <dbReference type="ARBA" id="ARBA00005898"/>
    </source>
</evidence>
<evidence type="ECO:0000256" key="8">
    <source>
        <dbReference type="RuleBase" id="RU004135"/>
    </source>
</evidence>
<dbReference type="EMBL" id="JAUDUY010000010">
    <property type="protein sequence ID" value="MDM9632549.1"/>
    <property type="molecule type" value="Genomic_DNA"/>
</dbReference>
<dbReference type="NCBIfam" id="NF001126">
    <property type="entry name" value="PRK00139.1-4"/>
    <property type="match status" value="1"/>
</dbReference>
<evidence type="ECO:0000256" key="4">
    <source>
        <dbReference type="ARBA" id="ARBA00022984"/>
    </source>
</evidence>
<evidence type="ECO:0000313" key="12">
    <source>
        <dbReference type="EMBL" id="MDM9632549.1"/>
    </source>
</evidence>
<feature type="binding site" evidence="7">
    <location>
        <begin position="403"/>
        <end position="406"/>
    </location>
    <ligand>
        <name>meso-2,6-diaminopimelate</name>
        <dbReference type="ChEBI" id="CHEBI:57791"/>
    </ligand>
</feature>
<feature type="binding site" evidence="7">
    <location>
        <position position="379"/>
    </location>
    <ligand>
        <name>meso-2,6-diaminopimelate</name>
        <dbReference type="ChEBI" id="CHEBI:57791"/>
    </ligand>
</feature>
<dbReference type="Gene3D" id="3.90.190.20">
    <property type="entry name" value="Mur ligase, C-terminal domain"/>
    <property type="match status" value="1"/>
</dbReference>
<keyword evidence="7" id="KW-0963">Cytoplasm</keyword>
<feature type="binding site" evidence="7">
    <location>
        <position position="460"/>
    </location>
    <ligand>
        <name>meso-2,6-diaminopimelate</name>
        <dbReference type="ChEBI" id="CHEBI:57791"/>
    </ligand>
</feature>
<feature type="binding site" evidence="7">
    <location>
        <position position="187"/>
    </location>
    <ligand>
        <name>UDP-N-acetyl-alpha-D-muramoyl-L-alanyl-D-glutamate</name>
        <dbReference type="ChEBI" id="CHEBI:83900"/>
    </ligand>
</feature>
<dbReference type="Pfam" id="PF02875">
    <property type="entry name" value="Mur_ligase_C"/>
    <property type="match status" value="1"/>
</dbReference>
<organism evidence="12 13">
    <name type="scientific">Robiginitalea aurantiaca</name>
    <dbReference type="NCBI Taxonomy" id="3056915"/>
    <lineage>
        <taxon>Bacteria</taxon>
        <taxon>Pseudomonadati</taxon>
        <taxon>Bacteroidota</taxon>
        <taxon>Flavobacteriia</taxon>
        <taxon>Flavobacteriales</taxon>
        <taxon>Flavobacteriaceae</taxon>
        <taxon>Robiginitalea</taxon>
    </lineage>
</organism>
<evidence type="ECO:0000259" key="9">
    <source>
        <dbReference type="Pfam" id="PF01225"/>
    </source>
</evidence>
<dbReference type="HAMAP" id="MF_00208">
    <property type="entry name" value="MurE"/>
    <property type="match status" value="1"/>
</dbReference>
<keyword evidence="13" id="KW-1185">Reference proteome</keyword>
<dbReference type="InterPro" id="IPR035911">
    <property type="entry name" value="MurE/MurF_N"/>
</dbReference>
<comment type="subcellular location">
    <subcellularLocation>
        <location evidence="7 8">Cytoplasm</location>
    </subcellularLocation>
</comment>
<dbReference type="Gene3D" id="3.40.1390.10">
    <property type="entry name" value="MurE/MurF, N-terminal domain"/>
    <property type="match status" value="1"/>
</dbReference>
<dbReference type="InterPro" id="IPR036565">
    <property type="entry name" value="Mur-like_cat_sf"/>
</dbReference>
<keyword evidence="3 7" id="KW-0133">Cell shape</keyword>
<comment type="pathway">
    <text evidence="7 8">Cell wall biogenesis; peptidoglycan biosynthesis.</text>
</comment>
<evidence type="ECO:0000256" key="3">
    <source>
        <dbReference type="ARBA" id="ARBA00022960"/>
    </source>
</evidence>
<keyword evidence="6 7" id="KW-0961">Cell wall biogenesis/degradation</keyword>
<proteinExistence type="inferred from homology"/>
<evidence type="ECO:0000259" key="10">
    <source>
        <dbReference type="Pfam" id="PF02875"/>
    </source>
</evidence>
<comment type="caution">
    <text evidence="7">Lacks conserved residue(s) required for the propagation of feature annotation.</text>
</comment>
<feature type="binding site" evidence="7">
    <location>
        <position position="31"/>
    </location>
    <ligand>
        <name>UDP-N-acetyl-alpha-D-muramoyl-L-alanyl-D-glutamate</name>
        <dbReference type="ChEBI" id="CHEBI:83900"/>
    </ligand>
</feature>
<keyword evidence="7 12" id="KW-0436">Ligase</keyword>
<dbReference type="NCBIfam" id="TIGR01085">
    <property type="entry name" value="murE"/>
    <property type="match status" value="1"/>
</dbReference>
<comment type="similarity">
    <text evidence="1 7">Belongs to the MurCDEF family. MurE subfamily.</text>
</comment>
<evidence type="ECO:0000313" key="13">
    <source>
        <dbReference type="Proteomes" id="UP001174839"/>
    </source>
</evidence>
<feature type="modified residue" description="N6-carboxylysine" evidence="7">
    <location>
        <position position="221"/>
    </location>
</feature>
<dbReference type="SUPFAM" id="SSF53244">
    <property type="entry name" value="MurD-like peptide ligases, peptide-binding domain"/>
    <property type="match status" value="1"/>
</dbReference>
<feature type="binding site" evidence="7">
    <location>
        <position position="189"/>
    </location>
    <ligand>
        <name>UDP-N-acetyl-alpha-D-muramoyl-L-alanyl-D-glutamate</name>
        <dbReference type="ChEBI" id="CHEBI:83900"/>
    </ligand>
</feature>
<dbReference type="InterPro" id="IPR000713">
    <property type="entry name" value="Mur_ligase_N"/>
</dbReference>
<dbReference type="InterPro" id="IPR013221">
    <property type="entry name" value="Mur_ligase_cen"/>
</dbReference>
<dbReference type="PANTHER" id="PTHR23135:SF4">
    <property type="entry name" value="UDP-N-ACETYLMURAMOYL-L-ALANYL-D-GLUTAMATE--2,6-DIAMINOPIMELATE LIGASE MURE HOMOLOG, CHLOROPLASTIC"/>
    <property type="match status" value="1"/>
</dbReference>
<comment type="cofactor">
    <cofactor evidence="7">
        <name>Mg(2+)</name>
        <dbReference type="ChEBI" id="CHEBI:18420"/>
    </cofactor>
</comment>
<dbReference type="EC" id="6.3.2.13" evidence="7"/>
<feature type="domain" description="Mur ligase C-terminal" evidence="10">
    <location>
        <begin position="328"/>
        <end position="458"/>
    </location>
</feature>
<feature type="binding site" evidence="7">
    <location>
        <begin position="154"/>
        <end position="155"/>
    </location>
    <ligand>
        <name>UDP-N-acetyl-alpha-D-muramoyl-L-alanyl-D-glutamate</name>
        <dbReference type="ChEBI" id="CHEBI:83900"/>
    </ligand>
</feature>
<gene>
    <name evidence="7" type="primary">murE</name>
    <name evidence="12" type="ORF">QU605_13810</name>
</gene>
<dbReference type="RefSeq" id="WP_289725907.1">
    <property type="nucleotide sequence ID" value="NZ_JAUDUY010000010.1"/>
</dbReference>
<dbReference type="SUPFAM" id="SSF53623">
    <property type="entry name" value="MurD-like peptide ligases, catalytic domain"/>
    <property type="match status" value="1"/>
</dbReference>
<feature type="binding site" evidence="7">
    <location>
        <position position="181"/>
    </location>
    <ligand>
        <name>UDP-N-acetyl-alpha-D-muramoyl-L-alanyl-D-glutamate</name>
        <dbReference type="ChEBI" id="CHEBI:83900"/>
    </ligand>
</feature>
<feature type="domain" description="Mur ligase central" evidence="11">
    <location>
        <begin position="110"/>
        <end position="305"/>
    </location>
</feature>
<evidence type="ECO:0000256" key="2">
    <source>
        <dbReference type="ARBA" id="ARBA00022618"/>
    </source>
</evidence>
<keyword evidence="7" id="KW-0460">Magnesium</keyword>
<feature type="domain" description="Mur ligase N-terminal catalytic" evidence="9">
    <location>
        <begin position="29"/>
        <end position="98"/>
    </location>
</feature>
<evidence type="ECO:0000256" key="7">
    <source>
        <dbReference type="HAMAP-Rule" id="MF_00208"/>
    </source>
</evidence>
<name>A0ABT7WI04_9FLAO</name>
<feature type="binding site" evidence="7">
    <location>
        <begin position="112"/>
        <end position="118"/>
    </location>
    <ligand>
        <name>ATP</name>
        <dbReference type="ChEBI" id="CHEBI:30616"/>
    </ligand>
</feature>
<feature type="binding site" evidence="7">
    <location>
        <position position="456"/>
    </location>
    <ligand>
        <name>meso-2,6-diaminopimelate</name>
        <dbReference type="ChEBI" id="CHEBI:57791"/>
    </ligand>
</feature>
<accession>A0ABT7WI04</accession>
<feature type="short sequence motif" description="Meso-diaminopimelate recognition motif" evidence="7">
    <location>
        <begin position="403"/>
        <end position="406"/>
    </location>
</feature>
<keyword evidence="2 7" id="KW-0132">Cell division</keyword>
<keyword evidence="7" id="KW-0067">ATP-binding</keyword>
<comment type="PTM">
    <text evidence="7">Carboxylation is probably crucial for Mg(2+) binding and, consequently, for the gamma-phosphate positioning of ATP.</text>
</comment>
<keyword evidence="4 7" id="KW-0573">Peptidoglycan synthesis</keyword>
<protein>
    <recommendedName>
        <fullName evidence="7">UDP-N-acetylmuramoyl-L-alanyl-D-glutamate--2,6-diaminopimelate ligase</fullName>
        <ecNumber evidence="7">6.3.2.13</ecNumber>
    </recommendedName>
    <alternativeName>
        <fullName evidence="7">Meso-A2pm-adding enzyme</fullName>
    </alternativeName>
    <alternativeName>
        <fullName evidence="7">Meso-diaminopimelate-adding enzyme</fullName>
    </alternativeName>
    <alternativeName>
        <fullName evidence="7">UDP-MurNAc-L-Ala-D-Glu:meso-diaminopimelate ligase</fullName>
    </alternativeName>
    <alternativeName>
        <fullName evidence="7">UDP-MurNAc-tripeptide synthetase</fullName>
    </alternativeName>
    <alternativeName>
        <fullName evidence="7">UDP-N-acetylmuramyl-tripeptide synthetase</fullName>
    </alternativeName>
</protein>
<dbReference type="SUPFAM" id="SSF63418">
    <property type="entry name" value="MurE/MurF N-terminal domain"/>
    <property type="match status" value="1"/>
</dbReference>
<keyword evidence="5 7" id="KW-0131">Cell cycle</keyword>
<dbReference type="Proteomes" id="UP001174839">
    <property type="component" value="Unassembled WGS sequence"/>
</dbReference>
<dbReference type="PANTHER" id="PTHR23135">
    <property type="entry name" value="MUR LIGASE FAMILY MEMBER"/>
    <property type="match status" value="1"/>
</dbReference>
<sequence>MKQLKDLLFGVSISAVSGSTAIAVGDLCFDSRKVGEGDVFIAIKGVEADGHRFVDGATRKGAKAVVCETMPETLNDGVTYVQVSDSQQALAIMASNFYGNPSKNLRLVGVTGTNGKTTVSTLLYHLFKTAGYKVGLISTIRIMVDDTEYETNLTTPDALTINRHLSLMNQDGVEFCFMEVSSHGIAQRRAEGLRFEGAVFTNLTHDHLDYHKTFAAYRDTKKKLFDGLPKTAFALTNSDDKNGLVMIQNTQARKYTYALKTYGDFRAQILEQQLDGQLLKIEEHEVWTKLIGAFNAYNVLAIYATASLLGLESMEILQGISQLRNVDGRFQHFVSKKRITAIVDYAHTPDALKNVLTTINALRTGNENVITVVGCGGDRDKSKRPVMGHIASQMSNTALFTSDNPRSENPGVIIREMEAGVEAQNLRKIVSIEDRRQAIRTACKLANPGDIILIAGKGHETYQEVNGVRKAFDDYKIVREELEKQEANA</sequence>
<keyword evidence="7" id="KW-0547">Nucleotide-binding</keyword>
<comment type="function">
    <text evidence="7">Catalyzes the addition of meso-diaminopimelic acid to the nucleotide precursor UDP-N-acetylmuramoyl-L-alanyl-D-glutamate (UMAG) in the biosynthesis of bacterial cell-wall peptidoglycan.</text>
</comment>
<evidence type="ECO:0000259" key="11">
    <source>
        <dbReference type="Pfam" id="PF08245"/>
    </source>
</evidence>
<dbReference type="Pfam" id="PF08245">
    <property type="entry name" value="Mur_ligase_M"/>
    <property type="match status" value="1"/>
</dbReference>
<evidence type="ECO:0000256" key="6">
    <source>
        <dbReference type="ARBA" id="ARBA00023316"/>
    </source>
</evidence>
<dbReference type="Gene3D" id="3.40.1190.10">
    <property type="entry name" value="Mur-like, catalytic domain"/>
    <property type="match status" value="1"/>
</dbReference>
<dbReference type="GO" id="GO:0008765">
    <property type="term" value="F:UDP-N-acetylmuramoylalanyl-D-glutamate-2,6-diaminopimelate ligase activity"/>
    <property type="evidence" value="ECO:0007669"/>
    <property type="project" value="UniProtKB-EC"/>
</dbReference>
<evidence type="ECO:0000256" key="5">
    <source>
        <dbReference type="ARBA" id="ARBA00023306"/>
    </source>
</evidence>
<dbReference type="InterPro" id="IPR036615">
    <property type="entry name" value="Mur_ligase_C_dom_sf"/>
</dbReference>
<comment type="caution">
    <text evidence="12">The sequence shown here is derived from an EMBL/GenBank/DDBJ whole genome shotgun (WGS) entry which is preliminary data.</text>
</comment>
<dbReference type="Pfam" id="PF01225">
    <property type="entry name" value="Mur_ligase"/>
    <property type="match status" value="1"/>
</dbReference>